<evidence type="ECO:0000313" key="10">
    <source>
        <dbReference type="Proteomes" id="UP000182264"/>
    </source>
</evidence>
<protein>
    <recommendedName>
        <fullName evidence="8">Phosphatidic acid phosphatase type 2/haloperoxidase domain-containing protein</fullName>
    </recommendedName>
</protein>
<dbReference type="GO" id="GO:0016787">
    <property type="term" value="F:hydrolase activity"/>
    <property type="evidence" value="ECO:0007669"/>
    <property type="project" value="UniProtKB-KW"/>
</dbReference>
<feature type="transmembrane region" description="Helical" evidence="7">
    <location>
        <begin position="141"/>
        <end position="163"/>
    </location>
</feature>
<accession>A0A1L3GKF3</accession>
<dbReference type="STRING" id="29542.A6070_11185"/>
<evidence type="ECO:0000256" key="4">
    <source>
        <dbReference type="ARBA" id="ARBA00022801"/>
    </source>
</evidence>
<evidence type="ECO:0000256" key="3">
    <source>
        <dbReference type="ARBA" id="ARBA00022692"/>
    </source>
</evidence>
<evidence type="ECO:0000256" key="5">
    <source>
        <dbReference type="ARBA" id="ARBA00022989"/>
    </source>
</evidence>
<dbReference type="GO" id="GO:0005886">
    <property type="term" value="C:plasma membrane"/>
    <property type="evidence" value="ECO:0007669"/>
    <property type="project" value="UniProtKB-SubCell"/>
</dbReference>
<evidence type="ECO:0000256" key="1">
    <source>
        <dbReference type="ARBA" id="ARBA00004651"/>
    </source>
</evidence>
<evidence type="ECO:0000256" key="7">
    <source>
        <dbReference type="SAM" id="Phobius"/>
    </source>
</evidence>
<evidence type="ECO:0000259" key="8">
    <source>
        <dbReference type="SMART" id="SM00014"/>
    </source>
</evidence>
<reference evidence="9 10" key="1">
    <citation type="journal article" date="2017" name="Genome Announc.">
        <title>Complete Genome Sequences of Two Acetylene-Fermenting Pelobacter acetylenicus Strains.</title>
        <authorList>
            <person name="Sutton J.M."/>
            <person name="Baesman S.M."/>
            <person name="Fierst J.L."/>
            <person name="Poret-Peterson A.T."/>
            <person name="Oremland R.S."/>
            <person name="Dunlap D.S."/>
            <person name="Akob D.M."/>
        </authorList>
    </citation>
    <scope>NUCLEOTIDE SEQUENCE [LARGE SCALE GENOMIC DNA]</scope>
    <source>
        <strain evidence="9 10">DSM 3247</strain>
    </source>
</reference>
<dbReference type="PANTHER" id="PTHR14969">
    <property type="entry name" value="SPHINGOSINE-1-PHOSPHATE PHOSPHOHYDROLASE"/>
    <property type="match status" value="1"/>
</dbReference>
<evidence type="ECO:0000256" key="2">
    <source>
        <dbReference type="ARBA" id="ARBA00022475"/>
    </source>
</evidence>
<dbReference type="Pfam" id="PF01569">
    <property type="entry name" value="PAP2"/>
    <property type="match status" value="1"/>
</dbReference>
<sequence>MRRLGWLRDYPWLTAGFKLVSRLGDGVLWGAVAVTLLLVGGTRERAAVGAAAVAAVLAIALFSIMKRVIRRPRPFERWSDLSCLMMPPDRFSFPSGHTLTAFAMYGSLGGLLPVLVPLLLTSAVLIGLSRVYLGAHYPTDVLVGGLLGTLLGRLIAWSWCAWLPF</sequence>
<evidence type="ECO:0000256" key="6">
    <source>
        <dbReference type="ARBA" id="ARBA00023136"/>
    </source>
</evidence>
<feature type="transmembrane region" description="Helical" evidence="7">
    <location>
        <begin position="46"/>
        <end position="65"/>
    </location>
</feature>
<dbReference type="PANTHER" id="PTHR14969:SF62">
    <property type="entry name" value="DECAPRENYLPHOSPHORYL-5-PHOSPHORIBOSE PHOSPHATASE RV3807C-RELATED"/>
    <property type="match status" value="1"/>
</dbReference>
<dbReference type="Proteomes" id="UP000182264">
    <property type="component" value="Chromosome"/>
</dbReference>
<dbReference type="EMBL" id="CP015518">
    <property type="protein sequence ID" value="APG26148.1"/>
    <property type="molecule type" value="Genomic_DNA"/>
</dbReference>
<feature type="transmembrane region" description="Helical" evidence="7">
    <location>
        <begin position="20"/>
        <end position="40"/>
    </location>
</feature>
<dbReference type="InterPro" id="IPR000326">
    <property type="entry name" value="PAP2/HPO"/>
</dbReference>
<dbReference type="SUPFAM" id="SSF48317">
    <property type="entry name" value="Acid phosphatase/Vanadium-dependent haloperoxidase"/>
    <property type="match status" value="1"/>
</dbReference>
<keyword evidence="10" id="KW-1185">Reference proteome</keyword>
<keyword evidence="3 7" id="KW-0812">Transmembrane</keyword>
<proteinExistence type="predicted"/>
<keyword evidence="4" id="KW-0378">Hydrolase</keyword>
<evidence type="ECO:0000313" key="9">
    <source>
        <dbReference type="EMBL" id="APG26148.1"/>
    </source>
</evidence>
<feature type="domain" description="Phosphatidic acid phosphatase type 2/haloperoxidase" evidence="8">
    <location>
        <begin position="47"/>
        <end position="156"/>
    </location>
</feature>
<feature type="transmembrane region" description="Helical" evidence="7">
    <location>
        <begin position="102"/>
        <end position="129"/>
    </location>
</feature>
<comment type="subcellular location">
    <subcellularLocation>
        <location evidence="1">Cell membrane</location>
        <topology evidence="1">Multi-pass membrane protein</topology>
    </subcellularLocation>
</comment>
<keyword evidence="5 7" id="KW-1133">Transmembrane helix</keyword>
<keyword evidence="2" id="KW-1003">Cell membrane</keyword>
<dbReference type="AlphaFoldDB" id="A0A1L3GKF3"/>
<dbReference type="Gene3D" id="1.20.144.10">
    <property type="entry name" value="Phosphatidic acid phosphatase type 2/haloperoxidase"/>
    <property type="match status" value="1"/>
</dbReference>
<organism evidence="9 10">
    <name type="scientific">Syntrophotalea acetylenica</name>
    <name type="common">Pelobacter acetylenicus</name>
    <dbReference type="NCBI Taxonomy" id="29542"/>
    <lineage>
        <taxon>Bacteria</taxon>
        <taxon>Pseudomonadati</taxon>
        <taxon>Thermodesulfobacteriota</taxon>
        <taxon>Desulfuromonadia</taxon>
        <taxon>Desulfuromonadales</taxon>
        <taxon>Syntrophotaleaceae</taxon>
        <taxon>Syntrophotalea</taxon>
    </lineage>
</organism>
<name>A0A1L3GKF3_SYNAC</name>
<gene>
    <name evidence="9" type="ORF">A7E75_02560</name>
</gene>
<dbReference type="SMART" id="SM00014">
    <property type="entry name" value="acidPPc"/>
    <property type="match status" value="1"/>
</dbReference>
<keyword evidence="6 7" id="KW-0472">Membrane</keyword>
<dbReference type="InterPro" id="IPR036938">
    <property type="entry name" value="PAP2/HPO_sf"/>
</dbReference>